<dbReference type="PANTHER" id="PTHR44167:SF24">
    <property type="entry name" value="SERINE_THREONINE-PROTEIN KINASE CHK2"/>
    <property type="match status" value="1"/>
</dbReference>
<evidence type="ECO:0000313" key="2">
    <source>
        <dbReference type="EMBL" id="GAT58197.1"/>
    </source>
</evidence>
<dbReference type="PROSITE" id="PS50011">
    <property type="entry name" value="PROTEIN_KINASE_DOM"/>
    <property type="match status" value="1"/>
</dbReference>
<name>A0ABQ0M4P8_MYCCL</name>
<evidence type="ECO:0000313" key="3">
    <source>
        <dbReference type="Proteomes" id="UP000815677"/>
    </source>
</evidence>
<dbReference type="EMBL" id="DF849584">
    <property type="protein sequence ID" value="GAT58197.1"/>
    <property type="molecule type" value="Genomic_DNA"/>
</dbReference>
<organism evidence="2 3">
    <name type="scientific">Mycena chlorophos</name>
    <name type="common">Agaric fungus</name>
    <name type="synonym">Agaricus chlorophos</name>
    <dbReference type="NCBI Taxonomy" id="658473"/>
    <lineage>
        <taxon>Eukaryota</taxon>
        <taxon>Fungi</taxon>
        <taxon>Dikarya</taxon>
        <taxon>Basidiomycota</taxon>
        <taxon>Agaricomycotina</taxon>
        <taxon>Agaricomycetes</taxon>
        <taxon>Agaricomycetidae</taxon>
        <taxon>Agaricales</taxon>
        <taxon>Marasmiineae</taxon>
        <taxon>Mycenaceae</taxon>
        <taxon>Mycena</taxon>
    </lineage>
</organism>
<accession>A0ABQ0M4P8</accession>
<evidence type="ECO:0000259" key="1">
    <source>
        <dbReference type="PROSITE" id="PS50011"/>
    </source>
</evidence>
<dbReference type="SUPFAM" id="SSF56112">
    <property type="entry name" value="Protein kinase-like (PK-like)"/>
    <property type="match status" value="1"/>
</dbReference>
<dbReference type="InterPro" id="IPR000719">
    <property type="entry name" value="Prot_kinase_dom"/>
</dbReference>
<reference evidence="2" key="1">
    <citation type="submission" date="2014-09" db="EMBL/GenBank/DDBJ databases">
        <title>Genome sequence of the luminous mushroom Mycena chlorophos for searching fungal bioluminescence genes.</title>
        <authorList>
            <person name="Tanaka Y."/>
            <person name="Kasuga D."/>
            <person name="Oba Y."/>
            <person name="Hase S."/>
            <person name="Sato K."/>
            <person name="Oba Y."/>
            <person name="Sakakibara Y."/>
        </authorList>
    </citation>
    <scope>NUCLEOTIDE SEQUENCE</scope>
</reference>
<keyword evidence="3" id="KW-1185">Reference proteome</keyword>
<dbReference type="Pfam" id="PF00069">
    <property type="entry name" value="Pkinase"/>
    <property type="match status" value="1"/>
</dbReference>
<gene>
    <name evidence="2" type="ORF">MCHLO_14655</name>
</gene>
<dbReference type="PANTHER" id="PTHR44167">
    <property type="entry name" value="OVARIAN-SPECIFIC SERINE/THREONINE-PROTEIN KINASE LOK-RELATED"/>
    <property type="match status" value="1"/>
</dbReference>
<dbReference type="Gene3D" id="1.10.510.10">
    <property type="entry name" value="Transferase(Phosphotransferase) domain 1"/>
    <property type="match status" value="1"/>
</dbReference>
<dbReference type="InterPro" id="IPR011009">
    <property type="entry name" value="Kinase-like_dom_sf"/>
</dbReference>
<protein>
    <recommendedName>
        <fullName evidence="1">Protein kinase domain-containing protein</fullName>
    </recommendedName>
</protein>
<feature type="domain" description="Protein kinase" evidence="1">
    <location>
        <begin position="56"/>
        <end position="328"/>
    </location>
</feature>
<sequence>MSPEADAAAALYEKLNPVEEYWRDHYEWLKDCGYELRPRFRPDWIPSWRVDPTKTAMFCPDSWRLIHSAVIDACRLSDGSNVVLKKVDRSLHPFELEISEFLTGLGKSRENHCIPLLDTLRPAEDPNLVILVLPYMRRYNSPKFDTFGEVVELFRQLFEGLQLMHRHHIAHRDIHSLNILMDGAHLYPHGFQPDIRHQHIKLGSNYLASANHTTRTWKPVKYFLADFGISRQYSASEREGGVLDRFIMGGDKSPPEHQGQYSMVDPFATDVYFLGNFIETKFIERDEKVKTVGFRGFGFMKDLVADMTQDEPSKRPTIDEAAARFAQIQRGLSSWKLRSRVVSQKEGPLRLDRTIMHWSRRIRSFIFRRSALPTPLE</sequence>
<dbReference type="Proteomes" id="UP000815677">
    <property type="component" value="Unassembled WGS sequence"/>
</dbReference>
<proteinExistence type="predicted"/>
<dbReference type="SMART" id="SM00220">
    <property type="entry name" value="S_TKc"/>
    <property type="match status" value="1"/>
</dbReference>